<evidence type="ECO:0000313" key="2">
    <source>
        <dbReference type="Proteomes" id="UP001065298"/>
    </source>
</evidence>
<accession>A0ACC0QL69</accession>
<sequence>MDPLGVVSCLWALCTNVLQYTESSWTTVRDQRQQVKAQHRTLEAELDSLLNVLETLNSMRGEIDSLKEHCARLHRNQFIFPAERRGESDAPHATGPMSLSSEKFFQEMQTLSGKEMSQILMAAYQGHDQLNTIHGEDMATFTRGRIKSMLFQGARWESSPTECLDPEKGIGQHDLYPHRHEDDNPFEDDSQRTSEGGLHVLFELTLWCSSWASCWMMERLARPEANPSATVFVAVIWTYTGSIGTSYFIHSESRGIDLWILCGGLCGLVCGWMMDWTLVEIIFRLLPGAILFAFWLGVHWAKGRRLSGHLVE</sequence>
<comment type="caution">
    <text evidence="1">The sequence shown here is derived from an EMBL/GenBank/DDBJ whole genome shotgun (WGS) entry which is preliminary data.</text>
</comment>
<evidence type="ECO:0000313" key="1">
    <source>
        <dbReference type="EMBL" id="KAI8655212.1"/>
    </source>
</evidence>
<gene>
    <name evidence="1" type="ORF">NCS57_01269500</name>
</gene>
<proteinExistence type="predicted"/>
<dbReference type="EMBL" id="CM046512">
    <property type="protein sequence ID" value="KAI8655212.1"/>
    <property type="molecule type" value="Genomic_DNA"/>
</dbReference>
<dbReference type="Proteomes" id="UP001065298">
    <property type="component" value="Chromosome 10"/>
</dbReference>
<name>A0ACC0QL69_9HYPO</name>
<protein>
    <submittedName>
        <fullName evidence="1">Uncharacterized protein</fullName>
    </submittedName>
</protein>
<reference evidence="1" key="1">
    <citation type="submission" date="2022-06" db="EMBL/GenBank/DDBJ databases">
        <title>Fusarium solani species complex genomes reveal bases of compartmentalisation and animal pathogenesis.</title>
        <authorList>
            <person name="Tsai I.J."/>
        </authorList>
    </citation>
    <scope>NUCLEOTIDE SEQUENCE</scope>
    <source>
        <strain evidence="1">Fu6.1</strain>
    </source>
</reference>
<keyword evidence="2" id="KW-1185">Reference proteome</keyword>
<organism evidence="1 2">
    <name type="scientific">Fusarium keratoplasticum</name>
    <dbReference type="NCBI Taxonomy" id="1328300"/>
    <lineage>
        <taxon>Eukaryota</taxon>
        <taxon>Fungi</taxon>
        <taxon>Dikarya</taxon>
        <taxon>Ascomycota</taxon>
        <taxon>Pezizomycotina</taxon>
        <taxon>Sordariomycetes</taxon>
        <taxon>Hypocreomycetidae</taxon>
        <taxon>Hypocreales</taxon>
        <taxon>Nectriaceae</taxon>
        <taxon>Fusarium</taxon>
        <taxon>Fusarium solani species complex</taxon>
    </lineage>
</organism>